<accession>A0A840UUT8</accession>
<dbReference type="EMBL" id="JACHFH010000019">
    <property type="protein sequence ID" value="MBB5336574.1"/>
    <property type="molecule type" value="Genomic_DNA"/>
</dbReference>
<dbReference type="RefSeq" id="WP_183861623.1">
    <property type="nucleotide sequence ID" value="NZ_JACHFH010000019.1"/>
</dbReference>
<keyword evidence="5" id="KW-1185">Reference proteome</keyword>
<feature type="compositionally biased region" description="Low complexity" evidence="3">
    <location>
        <begin position="1"/>
        <end position="23"/>
    </location>
</feature>
<name>A0A840UUT8_9FIRM</name>
<protein>
    <submittedName>
        <fullName evidence="4">Flagellar basal-body rod modification protein FlgD</fullName>
    </submittedName>
</protein>
<dbReference type="InterPro" id="IPR005648">
    <property type="entry name" value="FlgD"/>
</dbReference>
<organism evidence="4 5">
    <name type="scientific">Pectinatus brassicae</name>
    <dbReference type="NCBI Taxonomy" id="862415"/>
    <lineage>
        <taxon>Bacteria</taxon>
        <taxon>Bacillati</taxon>
        <taxon>Bacillota</taxon>
        <taxon>Negativicutes</taxon>
        <taxon>Selenomonadales</taxon>
        <taxon>Selenomonadaceae</taxon>
        <taxon>Pectinatus</taxon>
    </lineage>
</organism>
<keyword evidence="2" id="KW-1005">Bacterial flagellum biogenesis</keyword>
<dbReference type="AlphaFoldDB" id="A0A840UUT8"/>
<evidence type="ECO:0000256" key="3">
    <source>
        <dbReference type="SAM" id="MobiDB-lite"/>
    </source>
</evidence>
<dbReference type="Proteomes" id="UP000559117">
    <property type="component" value="Unassembled WGS sequence"/>
</dbReference>
<dbReference type="Pfam" id="PF03963">
    <property type="entry name" value="FlgD"/>
    <property type="match status" value="1"/>
</dbReference>
<feature type="region of interest" description="Disordered" evidence="3">
    <location>
        <begin position="1"/>
        <end position="26"/>
    </location>
</feature>
<evidence type="ECO:0000313" key="4">
    <source>
        <dbReference type="EMBL" id="MBB5336574.1"/>
    </source>
</evidence>
<sequence>MATNVTSATTPTTAAPTATGTSSMNSLADTNTFMQLLVAQMQNQDPLNPLDGTQYVSQLSQLTATEQISNMATKMADMSSIVDNLNTSVLVGQLSSMIGQDVTWTTSSSVKDDDGNTTTQTVQHTGTAQGVTITDGTPSLVVKEGEGVTTVAVGELTLIGKTGLENK</sequence>
<gene>
    <name evidence="4" type="ORF">HNR32_001724</name>
</gene>
<comment type="similarity">
    <text evidence="1">Belongs to the FlgD family.</text>
</comment>
<evidence type="ECO:0000313" key="5">
    <source>
        <dbReference type="Proteomes" id="UP000559117"/>
    </source>
</evidence>
<keyword evidence="4" id="KW-0966">Cell projection</keyword>
<dbReference type="GO" id="GO:0044781">
    <property type="term" value="P:bacterial-type flagellum organization"/>
    <property type="evidence" value="ECO:0007669"/>
    <property type="project" value="UniProtKB-KW"/>
</dbReference>
<evidence type="ECO:0000256" key="1">
    <source>
        <dbReference type="ARBA" id="ARBA00010577"/>
    </source>
</evidence>
<keyword evidence="4" id="KW-0969">Cilium</keyword>
<keyword evidence="4" id="KW-0282">Flagellum</keyword>
<reference evidence="4 5" key="1">
    <citation type="submission" date="2020-08" db="EMBL/GenBank/DDBJ databases">
        <title>Genomic Encyclopedia of Type Strains, Phase IV (KMG-IV): sequencing the most valuable type-strain genomes for metagenomic binning, comparative biology and taxonomic classification.</title>
        <authorList>
            <person name="Goeker M."/>
        </authorList>
    </citation>
    <scope>NUCLEOTIDE SEQUENCE [LARGE SCALE GENOMIC DNA]</scope>
    <source>
        <strain evidence="4 5">DSM 24661</strain>
    </source>
</reference>
<evidence type="ECO:0000256" key="2">
    <source>
        <dbReference type="ARBA" id="ARBA00022795"/>
    </source>
</evidence>
<proteinExistence type="inferred from homology"/>
<comment type="caution">
    <text evidence="4">The sequence shown here is derived from an EMBL/GenBank/DDBJ whole genome shotgun (WGS) entry which is preliminary data.</text>
</comment>